<gene>
    <name evidence="12" type="ORF">FNK824_LOCUS15265</name>
</gene>
<dbReference type="InterPro" id="IPR000742">
    <property type="entry name" value="EGF"/>
</dbReference>
<organism evidence="12 13">
    <name type="scientific">Rotaria sordida</name>
    <dbReference type="NCBI Taxonomy" id="392033"/>
    <lineage>
        <taxon>Eukaryota</taxon>
        <taxon>Metazoa</taxon>
        <taxon>Spiralia</taxon>
        <taxon>Gnathifera</taxon>
        <taxon>Rotifera</taxon>
        <taxon>Eurotatoria</taxon>
        <taxon>Bdelloidea</taxon>
        <taxon>Philodinida</taxon>
        <taxon>Philodinidae</taxon>
        <taxon>Rotaria</taxon>
    </lineage>
</organism>
<evidence type="ECO:0000256" key="2">
    <source>
        <dbReference type="ARBA" id="ARBA00022692"/>
    </source>
</evidence>
<evidence type="ECO:0000256" key="5">
    <source>
        <dbReference type="ARBA" id="ARBA00023136"/>
    </source>
</evidence>
<dbReference type="PROSITE" id="PS01209">
    <property type="entry name" value="LDLRA_1"/>
    <property type="match status" value="1"/>
</dbReference>
<dbReference type="InterPro" id="IPR023415">
    <property type="entry name" value="LDLR_class-A_CS"/>
</dbReference>
<feature type="domain" description="EGF-like" evidence="11">
    <location>
        <begin position="465"/>
        <end position="476"/>
    </location>
</feature>
<feature type="transmembrane region" description="Helical" evidence="10">
    <location>
        <begin position="513"/>
        <end position="533"/>
    </location>
</feature>
<dbReference type="GO" id="GO:0005886">
    <property type="term" value="C:plasma membrane"/>
    <property type="evidence" value="ECO:0007669"/>
    <property type="project" value="TreeGrafter"/>
</dbReference>
<evidence type="ECO:0000256" key="7">
    <source>
        <dbReference type="ARBA" id="ARBA00023170"/>
    </source>
</evidence>
<evidence type="ECO:0000256" key="8">
    <source>
        <dbReference type="ARBA" id="ARBA00023180"/>
    </source>
</evidence>
<protein>
    <recommendedName>
        <fullName evidence="11">EGF-like domain-containing protein</fullName>
    </recommendedName>
</protein>
<evidence type="ECO:0000259" key="11">
    <source>
        <dbReference type="PROSITE" id="PS00022"/>
    </source>
</evidence>
<dbReference type="PANTHER" id="PTHR22722">
    <property type="entry name" value="LOW-DENSITY LIPOPROTEIN RECEPTOR-RELATED PROTEIN 2-RELATED"/>
    <property type="match status" value="1"/>
</dbReference>
<keyword evidence="5 10" id="KW-0472">Membrane</keyword>
<proteinExistence type="predicted"/>
<dbReference type="SUPFAM" id="SSF57424">
    <property type="entry name" value="LDL receptor-like module"/>
    <property type="match status" value="1"/>
</dbReference>
<reference evidence="12" key="1">
    <citation type="submission" date="2021-02" db="EMBL/GenBank/DDBJ databases">
        <authorList>
            <person name="Nowell W R."/>
        </authorList>
    </citation>
    <scope>NUCLEOTIDE SEQUENCE</scope>
</reference>
<dbReference type="EMBL" id="CAJOBE010002195">
    <property type="protein sequence ID" value="CAF3805687.1"/>
    <property type="molecule type" value="Genomic_DNA"/>
</dbReference>
<accession>A0A819C270</accession>
<keyword evidence="2 10" id="KW-0812">Transmembrane</keyword>
<comment type="caution">
    <text evidence="9">Lacks conserved residue(s) required for the propagation of feature annotation.</text>
</comment>
<dbReference type="CDD" id="cd00112">
    <property type="entry name" value="LDLa"/>
    <property type="match status" value="1"/>
</dbReference>
<dbReference type="PROSITE" id="PS00022">
    <property type="entry name" value="EGF_1"/>
    <property type="match status" value="1"/>
</dbReference>
<dbReference type="Pfam" id="PF00057">
    <property type="entry name" value="Ldl_recept_a"/>
    <property type="match status" value="1"/>
</dbReference>
<evidence type="ECO:0000256" key="9">
    <source>
        <dbReference type="PROSITE-ProRule" id="PRU00124"/>
    </source>
</evidence>
<evidence type="ECO:0000256" key="1">
    <source>
        <dbReference type="ARBA" id="ARBA00004167"/>
    </source>
</evidence>
<dbReference type="AlphaFoldDB" id="A0A819C270"/>
<dbReference type="GO" id="GO:0043235">
    <property type="term" value="C:receptor complex"/>
    <property type="evidence" value="ECO:0007669"/>
    <property type="project" value="TreeGrafter"/>
</dbReference>
<dbReference type="InterPro" id="IPR051221">
    <property type="entry name" value="LDLR-related"/>
</dbReference>
<keyword evidence="3" id="KW-0677">Repeat</keyword>
<keyword evidence="6 9" id="KW-1015">Disulfide bond</keyword>
<comment type="caution">
    <text evidence="12">The sequence shown here is derived from an EMBL/GenBank/DDBJ whole genome shotgun (WGS) entry which is preliminary data.</text>
</comment>
<feature type="disulfide bond" evidence="9">
    <location>
        <begin position="262"/>
        <end position="277"/>
    </location>
</feature>
<dbReference type="SMART" id="SM00192">
    <property type="entry name" value="LDLa"/>
    <property type="match status" value="4"/>
</dbReference>
<keyword evidence="4 10" id="KW-1133">Transmembrane helix</keyword>
<sequence length="559" mass="64099">MSHENLTFDELHRLNVTSYEVLLWSYSIDLAERYQYYINQPTKSIRLNEKFFNCTPPWFGSHCQYSFEVVSNFAETRLNVQGKSHMTDAITHRTCYILLECDRGGALMCLDWREICDGRIDCFNDGIDESQCFELEINECNENEYRCHNGLCIPKQFWNDEFDEAECFDKSDLLNIPDCPDIYLQLYIFGCAEYACRPDEGQFPCGDGQCVEDFANQVGDRIIDCLGASDELEYCRTNYGDLQAYGFYCQNDRTCIEHEKLCDGIKDCLLGEDEKFCDDRPQLCEESDFNYLTDVEYVLCQSGSIHRTSFSLKTSSIYPPSPVVQMDSVNNQWNERHMKSSLDDFPRSEICNYGLHGYHWLGPGNTSDIDVSYYLAVLQQTESLNISTTIGPSQRCVPFQELFSSKLLALPRIHRLKSYHLPCQNNVDLQCFIDESTFVCQDNVYCENDGICLQDRPTCPESILCVCADCFFGDRCQFYAKGIGLTLDDILRYTIRPNLTFNDQSIVIKLSSALIMIIFIAGLLNSLLAYLAFHHQNSRQLGSGMYLHLSSIVSGLVVN</sequence>
<evidence type="ECO:0000256" key="3">
    <source>
        <dbReference type="ARBA" id="ARBA00022737"/>
    </source>
</evidence>
<keyword evidence="8" id="KW-0325">Glycoprotein</keyword>
<evidence type="ECO:0000256" key="10">
    <source>
        <dbReference type="SAM" id="Phobius"/>
    </source>
</evidence>
<dbReference type="PROSITE" id="PS50068">
    <property type="entry name" value="LDLRA_2"/>
    <property type="match status" value="2"/>
</dbReference>
<evidence type="ECO:0000313" key="13">
    <source>
        <dbReference type="Proteomes" id="UP000663874"/>
    </source>
</evidence>
<keyword evidence="7" id="KW-0675">Receptor</keyword>
<dbReference type="InterPro" id="IPR036055">
    <property type="entry name" value="LDL_receptor-like_sf"/>
</dbReference>
<dbReference type="Gene3D" id="4.10.400.10">
    <property type="entry name" value="Low-density Lipoprotein Receptor"/>
    <property type="match status" value="1"/>
</dbReference>
<dbReference type="InterPro" id="IPR002172">
    <property type="entry name" value="LDrepeatLR_classA_rpt"/>
</dbReference>
<evidence type="ECO:0000256" key="4">
    <source>
        <dbReference type="ARBA" id="ARBA00022989"/>
    </source>
</evidence>
<evidence type="ECO:0000256" key="6">
    <source>
        <dbReference type="ARBA" id="ARBA00023157"/>
    </source>
</evidence>
<name>A0A819C270_9BILA</name>
<comment type="subcellular location">
    <subcellularLocation>
        <location evidence="1">Membrane</location>
        <topology evidence="1">Single-pass membrane protein</topology>
    </subcellularLocation>
</comment>
<dbReference type="Gene3D" id="2.40.128.620">
    <property type="match status" value="1"/>
</dbReference>
<evidence type="ECO:0000313" key="12">
    <source>
        <dbReference type="EMBL" id="CAF3805687.1"/>
    </source>
</evidence>
<dbReference type="Proteomes" id="UP000663874">
    <property type="component" value="Unassembled WGS sequence"/>
</dbReference>